<dbReference type="Proteomes" id="UP000441333">
    <property type="component" value="Unassembled WGS sequence"/>
</dbReference>
<evidence type="ECO:0000313" key="4">
    <source>
        <dbReference type="EMBL" id="KAB1067095.1"/>
    </source>
</evidence>
<keyword evidence="5" id="KW-1185">Reference proteome</keyword>
<dbReference type="PROSITE" id="PS50930">
    <property type="entry name" value="HTH_LYTTR"/>
    <property type="match status" value="1"/>
</dbReference>
<gene>
    <name evidence="4" type="ORF">F6U93_11780</name>
</gene>
<feature type="domain" description="Response regulatory" evidence="2">
    <location>
        <begin position="3"/>
        <end position="114"/>
    </location>
</feature>
<dbReference type="InterPro" id="IPR046947">
    <property type="entry name" value="LytR-like"/>
</dbReference>
<dbReference type="AlphaFoldDB" id="A0A6N6MCQ8"/>
<dbReference type="PANTHER" id="PTHR37299:SF1">
    <property type="entry name" value="STAGE 0 SPORULATION PROTEIN A HOMOLOG"/>
    <property type="match status" value="1"/>
</dbReference>
<dbReference type="EMBL" id="WAAT01000050">
    <property type="protein sequence ID" value="KAB1067095.1"/>
    <property type="molecule type" value="Genomic_DNA"/>
</dbReference>
<accession>A0A6N6MCQ8</accession>
<feature type="domain" description="HTH LytTR-type" evidence="3">
    <location>
        <begin position="128"/>
        <end position="223"/>
    </location>
</feature>
<dbReference type="PROSITE" id="PS50110">
    <property type="entry name" value="RESPONSE_REGULATORY"/>
    <property type="match status" value="1"/>
</dbReference>
<name>A0A6N6MCQ8_9FLAO</name>
<organism evidence="4 5">
    <name type="scientific">Pseudotamlana haliotis</name>
    <dbReference type="NCBI Taxonomy" id="2614804"/>
    <lineage>
        <taxon>Bacteria</taxon>
        <taxon>Pseudomonadati</taxon>
        <taxon>Bacteroidota</taxon>
        <taxon>Flavobacteriia</taxon>
        <taxon>Flavobacteriales</taxon>
        <taxon>Flavobacteriaceae</taxon>
        <taxon>Pseudotamlana</taxon>
    </lineage>
</organism>
<dbReference type="SMART" id="SM00850">
    <property type="entry name" value="LytTR"/>
    <property type="match status" value="1"/>
</dbReference>
<proteinExistence type="predicted"/>
<dbReference type="Gene3D" id="2.40.50.1020">
    <property type="entry name" value="LytTr DNA-binding domain"/>
    <property type="match status" value="1"/>
</dbReference>
<dbReference type="Pfam" id="PF00072">
    <property type="entry name" value="Response_reg"/>
    <property type="match status" value="1"/>
</dbReference>
<dbReference type="SUPFAM" id="SSF52172">
    <property type="entry name" value="CheY-like"/>
    <property type="match status" value="1"/>
</dbReference>
<dbReference type="Pfam" id="PF04397">
    <property type="entry name" value="LytTR"/>
    <property type="match status" value="1"/>
</dbReference>
<dbReference type="Gene3D" id="3.40.50.2300">
    <property type="match status" value="1"/>
</dbReference>
<dbReference type="InterPro" id="IPR007492">
    <property type="entry name" value="LytTR_DNA-bd_dom"/>
</dbReference>
<reference evidence="4 5" key="1">
    <citation type="submission" date="2019-09" db="EMBL/GenBank/DDBJ databases">
        <authorList>
            <person name="Cao W.R."/>
        </authorList>
    </citation>
    <scope>NUCLEOTIDE SEQUENCE [LARGE SCALE GENOMIC DNA]</scope>
    <source>
        <strain evidence="4 5">B1N29</strain>
    </source>
</reference>
<dbReference type="PANTHER" id="PTHR37299">
    <property type="entry name" value="TRANSCRIPTIONAL REGULATOR-RELATED"/>
    <property type="match status" value="1"/>
</dbReference>
<dbReference type="GO" id="GO:0003677">
    <property type="term" value="F:DNA binding"/>
    <property type="evidence" value="ECO:0007669"/>
    <property type="project" value="InterPro"/>
</dbReference>
<dbReference type="SMART" id="SM00448">
    <property type="entry name" value="REC"/>
    <property type="match status" value="1"/>
</dbReference>
<comment type="caution">
    <text evidence="4">The sequence shown here is derived from an EMBL/GenBank/DDBJ whole genome shotgun (WGS) entry which is preliminary data.</text>
</comment>
<evidence type="ECO:0000256" key="1">
    <source>
        <dbReference type="PROSITE-ProRule" id="PRU00169"/>
    </source>
</evidence>
<dbReference type="RefSeq" id="WP_150940048.1">
    <property type="nucleotide sequence ID" value="NZ_WAAT01000050.1"/>
</dbReference>
<evidence type="ECO:0000259" key="2">
    <source>
        <dbReference type="PROSITE" id="PS50110"/>
    </source>
</evidence>
<evidence type="ECO:0000259" key="3">
    <source>
        <dbReference type="PROSITE" id="PS50930"/>
    </source>
</evidence>
<feature type="modified residue" description="4-aspartylphosphate" evidence="1">
    <location>
        <position position="54"/>
    </location>
</feature>
<sequence>MITCIIIEDQPPAQRILKRYIGEVDFLSLKGVFSDAVQAMEFLKTEAIDLMFLDIHLPKISGIEFLKSAKNIPQVILTTAFSEYALESYELNVVDYLLKPFSFQRFFQAVSKVNTTIHANPSEETKEIFIKSGYEHIKINIDDIVFIASDSDYTEIITAEKKYLSNEPLRHWNEVLPQHQFYRIHKSYILNIHKIEKLVSNLVYLQGGFEVPMGRAYKEHFTKNILKL</sequence>
<keyword evidence="1" id="KW-0597">Phosphoprotein</keyword>
<protein>
    <submittedName>
        <fullName evidence="4">Response regulator transcription factor</fullName>
    </submittedName>
</protein>
<dbReference type="GO" id="GO:0000156">
    <property type="term" value="F:phosphorelay response regulator activity"/>
    <property type="evidence" value="ECO:0007669"/>
    <property type="project" value="InterPro"/>
</dbReference>
<dbReference type="InterPro" id="IPR001789">
    <property type="entry name" value="Sig_transdc_resp-reg_receiver"/>
</dbReference>
<dbReference type="InterPro" id="IPR011006">
    <property type="entry name" value="CheY-like_superfamily"/>
</dbReference>
<evidence type="ECO:0000313" key="5">
    <source>
        <dbReference type="Proteomes" id="UP000441333"/>
    </source>
</evidence>